<dbReference type="RefSeq" id="XP_016292237.1">
    <property type="nucleotide sequence ID" value="XM_016436533.1"/>
</dbReference>
<evidence type="ECO:0000256" key="2">
    <source>
        <dbReference type="SAM" id="SignalP"/>
    </source>
</evidence>
<dbReference type="OMA" id="CLACFIC"/>
<evidence type="ECO:0000256" key="1">
    <source>
        <dbReference type="SAM" id="MobiDB-lite"/>
    </source>
</evidence>
<dbReference type="HOGENOM" id="CLU_1129483_0_0_1"/>
<feature type="chain" id="PRO_5004735062" evidence="2">
    <location>
        <begin position="27"/>
        <end position="246"/>
    </location>
</feature>
<sequence length="246" mass="27166">MTASISKIILFCLLFFLIGYEEWAVAVPVPGGKSSKSRARTPPAPGRMDAGPSMATRPQYRLHNSLFTNPIPDTQYQMYVDEVTPALRRLGYFNIAAGRYQFETRELPRFAGAVRAQMASDPRKKKFIPLFADRRGLSGPKKVYAMPLAGRDYARGGLGDYQGVRGEQKVALLGTFPSRDPAIGPPWIELFGVASVSGAPKLHTDIPKRSSRDLQTHNLAEFLDLENVAHNVPEPVRQVAFHIATA</sequence>
<keyword evidence="2" id="KW-0732">Signal</keyword>
<evidence type="ECO:0000313" key="3">
    <source>
        <dbReference type="EMBL" id="EST07248.1"/>
    </source>
</evidence>
<protein>
    <submittedName>
        <fullName evidence="3">Uncharacterized protein</fullName>
    </submittedName>
</protein>
<organism evidence="3 4">
    <name type="scientific">Kalmanozyma brasiliensis (strain GHG001)</name>
    <name type="common">Yeast</name>
    <name type="synonym">Pseudozyma brasiliensis</name>
    <dbReference type="NCBI Taxonomy" id="1365824"/>
    <lineage>
        <taxon>Eukaryota</taxon>
        <taxon>Fungi</taxon>
        <taxon>Dikarya</taxon>
        <taxon>Basidiomycota</taxon>
        <taxon>Ustilaginomycotina</taxon>
        <taxon>Ustilaginomycetes</taxon>
        <taxon>Ustilaginales</taxon>
        <taxon>Ustilaginaceae</taxon>
        <taxon>Kalmanozyma</taxon>
    </lineage>
</organism>
<dbReference type="EMBL" id="KI545864">
    <property type="protein sequence ID" value="EST07248.1"/>
    <property type="molecule type" value="Genomic_DNA"/>
</dbReference>
<name>V5EVH2_KALBG</name>
<accession>V5EVH2</accession>
<feature type="signal peptide" evidence="2">
    <location>
        <begin position="1"/>
        <end position="26"/>
    </location>
</feature>
<dbReference type="AlphaFoldDB" id="V5EVH2"/>
<feature type="region of interest" description="Disordered" evidence="1">
    <location>
        <begin position="30"/>
        <end position="55"/>
    </location>
</feature>
<gene>
    <name evidence="3" type="ORF">PSEUBRA_SCAF21g03489</name>
</gene>
<dbReference type="GeneID" id="27419171"/>
<dbReference type="OrthoDB" id="2551010at2759"/>
<reference evidence="4" key="1">
    <citation type="journal article" date="2013" name="Genome Announc.">
        <title>Draft genome sequence of Pseudozyma brasiliensis sp. nov. strain GHG001, a high producer of endo-1,4-xylanase isolated from an insect pest of sugarcane.</title>
        <authorList>
            <person name="Oliveira J.V.D.C."/>
            <person name="dos Santos R.A.C."/>
            <person name="Borges T.A."/>
            <person name="Riano-Pachon D.M."/>
            <person name="Goldman G.H."/>
        </authorList>
    </citation>
    <scope>NUCLEOTIDE SEQUENCE [LARGE SCALE GENOMIC DNA]</scope>
    <source>
        <strain evidence="4">GHG001</strain>
    </source>
</reference>
<dbReference type="Proteomes" id="UP000019377">
    <property type="component" value="Unassembled WGS sequence"/>
</dbReference>
<evidence type="ECO:0000313" key="4">
    <source>
        <dbReference type="Proteomes" id="UP000019377"/>
    </source>
</evidence>
<dbReference type="eggNOG" id="ENOG502TGA9">
    <property type="taxonomic scope" value="Eukaryota"/>
</dbReference>
<keyword evidence="4" id="KW-1185">Reference proteome</keyword>
<proteinExistence type="predicted"/>